<accession>A0A9X2IQF5</accession>
<keyword evidence="1" id="KW-0812">Transmembrane</keyword>
<keyword evidence="1" id="KW-1133">Transmembrane helix</keyword>
<dbReference type="RefSeq" id="WP_251224181.1">
    <property type="nucleotide sequence ID" value="NZ_JAMBOL010000015.1"/>
</dbReference>
<dbReference type="EMBL" id="JAMBOL010000015">
    <property type="protein sequence ID" value="MCM3715432.1"/>
    <property type="molecule type" value="Genomic_DNA"/>
</dbReference>
<sequence length="162" mass="18333">MNNKLKIIAALFVSSIAIVFVIVWDLYLKDHIDSERVVIVKANSDIQRGQTLTKDMFEIETRPKSALVEGVVKESELNHILGKDAAERLIKNAQLSTEQVDFDRITPNKEEGEAIRPIPNEWIFAKPGSLRAKDQISIYAFTPSSAEEVVYLKVIKTMKSYL</sequence>
<organism evidence="2 3">
    <name type="scientific">Halalkalibacter oceani</name>
    <dbReference type="NCBI Taxonomy" id="1653776"/>
    <lineage>
        <taxon>Bacteria</taxon>
        <taxon>Bacillati</taxon>
        <taxon>Bacillota</taxon>
        <taxon>Bacilli</taxon>
        <taxon>Bacillales</taxon>
        <taxon>Bacillaceae</taxon>
        <taxon>Halalkalibacter</taxon>
    </lineage>
</organism>
<proteinExistence type="predicted"/>
<dbReference type="Gene3D" id="3.90.1210.10">
    <property type="entry name" value="Antifreeze-like/N-acetylneuraminic acid synthase C-terminal domain"/>
    <property type="match status" value="1"/>
</dbReference>
<feature type="transmembrane region" description="Helical" evidence="1">
    <location>
        <begin position="7"/>
        <end position="27"/>
    </location>
</feature>
<evidence type="ECO:0000313" key="2">
    <source>
        <dbReference type="EMBL" id="MCM3715432.1"/>
    </source>
</evidence>
<protein>
    <submittedName>
        <fullName evidence="2">SAF domain-containing protein</fullName>
    </submittedName>
</protein>
<evidence type="ECO:0000313" key="3">
    <source>
        <dbReference type="Proteomes" id="UP001139179"/>
    </source>
</evidence>
<gene>
    <name evidence="2" type="ORF">M3202_15275</name>
</gene>
<dbReference type="CDD" id="cd11614">
    <property type="entry name" value="SAF_CpaB_FlgA_like"/>
    <property type="match status" value="1"/>
</dbReference>
<keyword evidence="3" id="KW-1185">Reference proteome</keyword>
<dbReference type="AlphaFoldDB" id="A0A9X2IQF5"/>
<comment type="caution">
    <text evidence="2">The sequence shown here is derived from an EMBL/GenBank/DDBJ whole genome shotgun (WGS) entry which is preliminary data.</text>
</comment>
<keyword evidence="1" id="KW-0472">Membrane</keyword>
<evidence type="ECO:0000256" key="1">
    <source>
        <dbReference type="SAM" id="Phobius"/>
    </source>
</evidence>
<dbReference type="Proteomes" id="UP001139179">
    <property type="component" value="Unassembled WGS sequence"/>
</dbReference>
<name>A0A9X2IQF5_9BACI</name>
<reference evidence="2" key="1">
    <citation type="submission" date="2022-05" db="EMBL/GenBank/DDBJ databases">
        <title>Comparative Genomics of Spacecraft Associated Microbes.</title>
        <authorList>
            <person name="Tran M.T."/>
            <person name="Wright A."/>
            <person name="Seuylemezian A."/>
            <person name="Eisen J."/>
            <person name="Coil D."/>
        </authorList>
    </citation>
    <scope>NUCLEOTIDE SEQUENCE</scope>
    <source>
        <strain evidence="2">214.1.1</strain>
    </source>
</reference>